<dbReference type="EMBL" id="CM023490">
    <property type="protein sequence ID" value="KAH6942179.1"/>
    <property type="molecule type" value="Genomic_DNA"/>
</dbReference>
<dbReference type="Proteomes" id="UP000821845">
    <property type="component" value="Chromosome 10"/>
</dbReference>
<keyword evidence="2" id="KW-1185">Reference proteome</keyword>
<accession>A0ACB7T7P6</accession>
<comment type="caution">
    <text evidence="1">The sequence shown here is derived from an EMBL/GenBank/DDBJ whole genome shotgun (WGS) entry which is preliminary data.</text>
</comment>
<organism evidence="1 2">
    <name type="scientific">Hyalomma asiaticum</name>
    <name type="common">Tick</name>
    <dbReference type="NCBI Taxonomy" id="266040"/>
    <lineage>
        <taxon>Eukaryota</taxon>
        <taxon>Metazoa</taxon>
        <taxon>Ecdysozoa</taxon>
        <taxon>Arthropoda</taxon>
        <taxon>Chelicerata</taxon>
        <taxon>Arachnida</taxon>
        <taxon>Acari</taxon>
        <taxon>Parasitiformes</taxon>
        <taxon>Ixodida</taxon>
        <taxon>Ixodoidea</taxon>
        <taxon>Ixodidae</taxon>
        <taxon>Hyalomminae</taxon>
        <taxon>Hyalomma</taxon>
    </lineage>
</organism>
<reference evidence="1" key="1">
    <citation type="submission" date="2020-05" db="EMBL/GenBank/DDBJ databases">
        <title>Large-scale comparative analyses of tick genomes elucidate their genetic diversity and vector capacities.</title>
        <authorList>
            <person name="Jia N."/>
            <person name="Wang J."/>
            <person name="Shi W."/>
            <person name="Du L."/>
            <person name="Sun Y."/>
            <person name="Zhan W."/>
            <person name="Jiang J."/>
            <person name="Wang Q."/>
            <person name="Zhang B."/>
            <person name="Ji P."/>
            <person name="Sakyi L.B."/>
            <person name="Cui X."/>
            <person name="Yuan T."/>
            <person name="Jiang B."/>
            <person name="Yang W."/>
            <person name="Lam T.T.-Y."/>
            <person name="Chang Q."/>
            <person name="Ding S."/>
            <person name="Wang X."/>
            <person name="Zhu J."/>
            <person name="Ruan X."/>
            <person name="Zhao L."/>
            <person name="Wei J."/>
            <person name="Que T."/>
            <person name="Du C."/>
            <person name="Cheng J."/>
            <person name="Dai P."/>
            <person name="Han X."/>
            <person name="Huang E."/>
            <person name="Gao Y."/>
            <person name="Liu J."/>
            <person name="Shao H."/>
            <person name="Ye R."/>
            <person name="Li L."/>
            <person name="Wei W."/>
            <person name="Wang X."/>
            <person name="Wang C."/>
            <person name="Yang T."/>
            <person name="Huo Q."/>
            <person name="Li W."/>
            <person name="Guo W."/>
            <person name="Chen H."/>
            <person name="Zhou L."/>
            <person name="Ni X."/>
            <person name="Tian J."/>
            <person name="Zhou Y."/>
            <person name="Sheng Y."/>
            <person name="Liu T."/>
            <person name="Pan Y."/>
            <person name="Xia L."/>
            <person name="Li J."/>
            <person name="Zhao F."/>
            <person name="Cao W."/>
        </authorList>
    </citation>
    <scope>NUCLEOTIDE SEQUENCE</scope>
    <source>
        <strain evidence="1">Hyas-2018</strain>
    </source>
</reference>
<protein>
    <submittedName>
        <fullName evidence="1">Uncharacterized protein</fullName>
    </submittedName>
</protein>
<proteinExistence type="predicted"/>
<name>A0ACB7T7P6_HYAAI</name>
<gene>
    <name evidence="1" type="ORF">HPB50_001748</name>
</gene>
<sequence length="164" mass="17722">METNDGALEAPPPAAETTTVTFVPTDEPDVMSMTRTESWMATTGILLSSVGFFCVCLGLSYRFLVVTLVGYVMAPVGVVVFVAFLFLYQTSRRLKCQRDAVDGASSRWKYDRVSSDQVDPRDLPMVAVRATNGFKTVVTTESAGAACAPDLVAGSVNRLRDSHV</sequence>
<evidence type="ECO:0000313" key="1">
    <source>
        <dbReference type="EMBL" id="KAH6942179.1"/>
    </source>
</evidence>
<evidence type="ECO:0000313" key="2">
    <source>
        <dbReference type="Proteomes" id="UP000821845"/>
    </source>
</evidence>